<dbReference type="PANTHER" id="PTHR43394">
    <property type="entry name" value="ATP-DEPENDENT PERMEASE MDL1, MITOCHONDRIAL"/>
    <property type="match status" value="1"/>
</dbReference>
<dbReference type="EMBL" id="CM001403">
    <property type="protein sequence ID" value="EHQ31033.1"/>
    <property type="molecule type" value="Genomic_DNA"/>
</dbReference>
<dbReference type="InterPro" id="IPR036640">
    <property type="entry name" value="ABC1_TM_sf"/>
</dbReference>
<dbReference type="CDD" id="cd18547">
    <property type="entry name" value="ABC_6TM_Tm288_like"/>
    <property type="match status" value="1"/>
</dbReference>
<accession>H1Y674</accession>
<protein>
    <submittedName>
        <fullName evidence="12">ABC transporter related protein</fullName>
    </submittedName>
</protein>
<dbReference type="InterPro" id="IPR011527">
    <property type="entry name" value="ABC1_TM_dom"/>
</dbReference>
<feature type="transmembrane region" description="Helical" evidence="9">
    <location>
        <begin position="197"/>
        <end position="214"/>
    </location>
</feature>
<dbReference type="GO" id="GO:0016887">
    <property type="term" value="F:ATP hydrolysis activity"/>
    <property type="evidence" value="ECO:0007669"/>
    <property type="project" value="InterPro"/>
</dbReference>
<keyword evidence="5" id="KW-0547">Nucleotide-binding</keyword>
<dbReference type="InterPro" id="IPR039421">
    <property type="entry name" value="Type_1_exporter"/>
</dbReference>
<evidence type="ECO:0000256" key="3">
    <source>
        <dbReference type="ARBA" id="ARBA00022475"/>
    </source>
</evidence>
<feature type="domain" description="ABC transmembrane type-1" evidence="11">
    <location>
        <begin position="56"/>
        <end position="338"/>
    </location>
</feature>
<proteinExistence type="predicted"/>
<dbReference type="GO" id="GO:0005886">
    <property type="term" value="C:plasma membrane"/>
    <property type="evidence" value="ECO:0007669"/>
    <property type="project" value="UniProtKB-SubCell"/>
</dbReference>
<dbReference type="FunFam" id="1.20.1560.10:FF:000011">
    <property type="entry name" value="Multidrug ABC transporter ATP-binding protein"/>
    <property type="match status" value="1"/>
</dbReference>
<dbReference type="PANTHER" id="PTHR43394:SF1">
    <property type="entry name" value="ATP-BINDING CASSETTE SUB-FAMILY B MEMBER 10, MITOCHONDRIAL"/>
    <property type="match status" value="1"/>
</dbReference>
<dbReference type="Pfam" id="PF00005">
    <property type="entry name" value="ABC_tran"/>
    <property type="match status" value="1"/>
</dbReference>
<dbReference type="STRING" id="714943.Mucpa_6986"/>
<keyword evidence="3" id="KW-1003">Cell membrane</keyword>
<dbReference type="InterPro" id="IPR027417">
    <property type="entry name" value="P-loop_NTPase"/>
</dbReference>
<evidence type="ECO:0000256" key="8">
    <source>
        <dbReference type="ARBA" id="ARBA00023136"/>
    </source>
</evidence>
<dbReference type="Proteomes" id="UP000002774">
    <property type="component" value="Chromosome"/>
</dbReference>
<feature type="transmembrane region" description="Helical" evidence="9">
    <location>
        <begin position="171"/>
        <end position="191"/>
    </location>
</feature>
<dbReference type="GO" id="GO:0005524">
    <property type="term" value="F:ATP binding"/>
    <property type="evidence" value="ECO:0007669"/>
    <property type="project" value="UniProtKB-KW"/>
</dbReference>
<dbReference type="CDD" id="cd03254">
    <property type="entry name" value="ABCC_Glucan_exporter_like"/>
    <property type="match status" value="1"/>
</dbReference>
<dbReference type="Gene3D" id="1.20.1560.10">
    <property type="entry name" value="ABC transporter type 1, transmembrane domain"/>
    <property type="match status" value="1"/>
</dbReference>
<dbReference type="eggNOG" id="COG1132">
    <property type="taxonomic scope" value="Bacteria"/>
</dbReference>
<dbReference type="GO" id="GO:0015421">
    <property type="term" value="F:ABC-type oligopeptide transporter activity"/>
    <property type="evidence" value="ECO:0007669"/>
    <property type="project" value="TreeGrafter"/>
</dbReference>
<feature type="domain" description="ABC transporter" evidence="10">
    <location>
        <begin position="372"/>
        <end position="606"/>
    </location>
</feature>
<evidence type="ECO:0000259" key="10">
    <source>
        <dbReference type="PROSITE" id="PS50893"/>
    </source>
</evidence>
<evidence type="ECO:0000256" key="4">
    <source>
        <dbReference type="ARBA" id="ARBA00022692"/>
    </source>
</evidence>
<keyword evidence="2" id="KW-0813">Transport</keyword>
<dbReference type="Gene3D" id="3.40.50.300">
    <property type="entry name" value="P-loop containing nucleotide triphosphate hydrolases"/>
    <property type="match status" value="1"/>
</dbReference>
<dbReference type="InterPro" id="IPR017871">
    <property type="entry name" value="ABC_transporter-like_CS"/>
</dbReference>
<evidence type="ECO:0000256" key="6">
    <source>
        <dbReference type="ARBA" id="ARBA00022840"/>
    </source>
</evidence>
<evidence type="ECO:0000256" key="1">
    <source>
        <dbReference type="ARBA" id="ARBA00004651"/>
    </source>
</evidence>
<evidence type="ECO:0000256" key="7">
    <source>
        <dbReference type="ARBA" id="ARBA00022989"/>
    </source>
</evidence>
<keyword evidence="6" id="KW-0067">ATP-binding</keyword>
<dbReference type="HOGENOM" id="CLU_000604_84_4_10"/>
<gene>
    <name evidence="12" type="ORF">Mucpa_6986</name>
</gene>
<keyword evidence="4 9" id="KW-0812">Transmembrane</keyword>
<evidence type="ECO:0000256" key="5">
    <source>
        <dbReference type="ARBA" id="ARBA00022741"/>
    </source>
</evidence>
<dbReference type="InterPro" id="IPR003593">
    <property type="entry name" value="AAA+_ATPase"/>
</dbReference>
<keyword evidence="8 9" id="KW-0472">Membrane</keyword>
<reference evidence="12" key="1">
    <citation type="submission" date="2011-09" db="EMBL/GenBank/DDBJ databases">
        <title>The permanent draft genome of Mucilaginibacter paludis DSM 18603.</title>
        <authorList>
            <consortium name="US DOE Joint Genome Institute (JGI-PGF)"/>
            <person name="Lucas S."/>
            <person name="Han J."/>
            <person name="Lapidus A."/>
            <person name="Bruce D."/>
            <person name="Goodwin L."/>
            <person name="Pitluck S."/>
            <person name="Peters L."/>
            <person name="Kyrpides N."/>
            <person name="Mavromatis K."/>
            <person name="Ivanova N."/>
            <person name="Mikhailova N."/>
            <person name="Held B."/>
            <person name="Detter J.C."/>
            <person name="Tapia R."/>
            <person name="Han C."/>
            <person name="Land M."/>
            <person name="Hauser L."/>
            <person name="Markowitz V."/>
            <person name="Cheng J.-F."/>
            <person name="Hugenholtz P."/>
            <person name="Woyke T."/>
            <person name="Wu D."/>
            <person name="Tindall B."/>
            <person name="Brambilla E."/>
            <person name="Klenk H.-P."/>
            <person name="Eisen J.A."/>
        </authorList>
    </citation>
    <scope>NUCLEOTIDE SEQUENCE [LARGE SCALE GENOMIC DNA]</scope>
    <source>
        <strain evidence="12">DSM 18603</strain>
    </source>
</reference>
<name>H1Y674_9SPHI</name>
<feature type="transmembrane region" description="Helical" evidence="9">
    <location>
        <begin position="88"/>
        <end position="113"/>
    </location>
</feature>
<dbReference type="PROSITE" id="PS50929">
    <property type="entry name" value="ABC_TM1F"/>
    <property type="match status" value="1"/>
</dbReference>
<dbReference type="SMART" id="SM00382">
    <property type="entry name" value="AAA"/>
    <property type="match status" value="1"/>
</dbReference>
<dbReference type="FunFam" id="3.40.50.300:FF:000287">
    <property type="entry name" value="Multidrug ABC transporter ATP-binding protein"/>
    <property type="match status" value="1"/>
</dbReference>
<dbReference type="Pfam" id="PF00664">
    <property type="entry name" value="ABC_membrane"/>
    <property type="match status" value="1"/>
</dbReference>
<evidence type="ECO:0000259" key="11">
    <source>
        <dbReference type="PROSITE" id="PS50929"/>
    </source>
</evidence>
<comment type="subcellular location">
    <subcellularLocation>
        <location evidence="1">Cell membrane</location>
        <topology evidence="1">Multi-pass membrane protein</topology>
    </subcellularLocation>
</comment>
<evidence type="ECO:0000256" key="9">
    <source>
        <dbReference type="SAM" id="Phobius"/>
    </source>
</evidence>
<dbReference type="SUPFAM" id="SSF52540">
    <property type="entry name" value="P-loop containing nucleoside triphosphate hydrolases"/>
    <property type="match status" value="1"/>
</dbReference>
<sequence>MMSDSNEKYQAKNNARLAPAGLPGKHGHLSIEKPKNSRLVIIRLWRYLSRQRALLFLVLFLLLINIGSTLLGSYLLRPIINNYIIPRNIPGLISMILLLAGIYIIGAITGIYLNRLMIVIAQKTISAIRTDVFSKLQILPLKFFDSTSHGELMSRFTNDMDNVSDALNTSILQLFTSAITLTGIFTLMVYISPLLTVVTLIVVPFMLWVASAIIKKSKGFFANQQIALGAVDGYIEEMITGQKVVKVFCFEAVAEDDFEKLNFDLRDKATKAQLYSGVMQPIIQNLNTINFALTATVGGLLAIFSGLDLGGLAAFLQYSRQFGRPVNEISSQYNTLQGALAGAERIFQIMDEIPEVADAAAAVQLVNIKGDVRFNEVTFGYDNGIAVLKEIAIIAKAGQKIALVGSTGAGKTTIMNLLPRFYDIWSGLITIDGIDIMKVQRSSLRKSLAIVLQDTHLFTGSVMENIRYGRLEASDEEVVAAATLSGADSFIQRLPKGYQTLLQNDGGNLSQGQRQLLNIARATVSRPSILILDEATSSIDTRTEQFIQKGLDQLMNGRTSFIVAHRLSTVRNADEILVLESGEIIERGNHKELLEKKGRYYQLYQGQFE</sequence>
<keyword evidence="7 9" id="KW-1133">Transmembrane helix</keyword>
<organism evidence="12 13">
    <name type="scientific">Mucilaginibacter paludis DSM 18603</name>
    <dbReference type="NCBI Taxonomy" id="714943"/>
    <lineage>
        <taxon>Bacteria</taxon>
        <taxon>Pseudomonadati</taxon>
        <taxon>Bacteroidota</taxon>
        <taxon>Sphingobacteriia</taxon>
        <taxon>Sphingobacteriales</taxon>
        <taxon>Sphingobacteriaceae</taxon>
        <taxon>Mucilaginibacter</taxon>
    </lineage>
</organism>
<feature type="transmembrane region" description="Helical" evidence="9">
    <location>
        <begin position="53"/>
        <end position="76"/>
    </location>
</feature>
<keyword evidence="13" id="KW-1185">Reference proteome</keyword>
<evidence type="ECO:0000256" key="2">
    <source>
        <dbReference type="ARBA" id="ARBA00022448"/>
    </source>
</evidence>
<dbReference type="AlphaFoldDB" id="H1Y674"/>
<dbReference type="RefSeq" id="WP_008513186.1">
    <property type="nucleotide sequence ID" value="NZ_CM001403.1"/>
</dbReference>
<evidence type="ECO:0000313" key="12">
    <source>
        <dbReference type="EMBL" id="EHQ31033.1"/>
    </source>
</evidence>
<feature type="transmembrane region" description="Helical" evidence="9">
    <location>
        <begin position="289"/>
        <end position="316"/>
    </location>
</feature>
<dbReference type="InterPro" id="IPR003439">
    <property type="entry name" value="ABC_transporter-like_ATP-bd"/>
</dbReference>
<evidence type="ECO:0000313" key="13">
    <source>
        <dbReference type="Proteomes" id="UP000002774"/>
    </source>
</evidence>
<dbReference type="PROSITE" id="PS00211">
    <property type="entry name" value="ABC_TRANSPORTER_1"/>
    <property type="match status" value="1"/>
</dbReference>
<dbReference type="SUPFAM" id="SSF90123">
    <property type="entry name" value="ABC transporter transmembrane region"/>
    <property type="match status" value="1"/>
</dbReference>
<dbReference type="PROSITE" id="PS50893">
    <property type="entry name" value="ABC_TRANSPORTER_2"/>
    <property type="match status" value="1"/>
</dbReference>